<organism evidence="1 2">
    <name type="scientific">Marasmiellus scandens</name>
    <dbReference type="NCBI Taxonomy" id="2682957"/>
    <lineage>
        <taxon>Eukaryota</taxon>
        <taxon>Fungi</taxon>
        <taxon>Dikarya</taxon>
        <taxon>Basidiomycota</taxon>
        <taxon>Agaricomycotina</taxon>
        <taxon>Agaricomycetes</taxon>
        <taxon>Agaricomycetidae</taxon>
        <taxon>Agaricales</taxon>
        <taxon>Marasmiineae</taxon>
        <taxon>Omphalotaceae</taxon>
        <taxon>Marasmiellus</taxon>
    </lineage>
</organism>
<reference evidence="1 2" key="1">
    <citation type="submission" date="2024-01" db="EMBL/GenBank/DDBJ databases">
        <title>A draft genome for the cacao thread blight pathogen Marasmiellus scandens.</title>
        <authorList>
            <person name="Baruah I.K."/>
            <person name="Leung J."/>
            <person name="Bukari Y."/>
            <person name="Amoako-Attah I."/>
            <person name="Meinhardt L.W."/>
            <person name="Bailey B.A."/>
            <person name="Cohen S.P."/>
        </authorList>
    </citation>
    <scope>NUCLEOTIDE SEQUENCE [LARGE SCALE GENOMIC DNA]</scope>
    <source>
        <strain evidence="1 2">GH-19</strain>
    </source>
</reference>
<dbReference type="EMBL" id="JBANRG010000021">
    <property type="protein sequence ID" value="KAK7456469.1"/>
    <property type="molecule type" value="Genomic_DNA"/>
</dbReference>
<name>A0ABR1JFU1_9AGAR</name>
<evidence type="ECO:0000313" key="2">
    <source>
        <dbReference type="Proteomes" id="UP001498398"/>
    </source>
</evidence>
<sequence>MVRIGGKSTIRTQPMMLSKQPRIGSDRSRADWTIIDELKADIEARSTSLDTEFQRYLNATVRTKDLLLHLEFDEPEFFDAFEVLQVSDGMTVVSENGQQSRWRNGLDAGLFKEKDNVKAAANIWGMPRKDQQAFLSKCMEEILKLYIEKLQDGTTMYNKVLDELLRKFKEGDAAILRTKRIMNVNLGLTRRFKLEDAFSPGMCK</sequence>
<comment type="caution">
    <text evidence="1">The sequence shown here is derived from an EMBL/GenBank/DDBJ whole genome shotgun (WGS) entry which is preliminary data.</text>
</comment>
<gene>
    <name evidence="1" type="ORF">VKT23_010718</name>
</gene>
<dbReference type="Proteomes" id="UP001498398">
    <property type="component" value="Unassembled WGS sequence"/>
</dbReference>
<protein>
    <submittedName>
        <fullName evidence="1">Uncharacterized protein</fullName>
    </submittedName>
</protein>
<accession>A0ABR1JFU1</accession>
<evidence type="ECO:0000313" key="1">
    <source>
        <dbReference type="EMBL" id="KAK7456469.1"/>
    </source>
</evidence>
<keyword evidence="2" id="KW-1185">Reference proteome</keyword>
<proteinExistence type="predicted"/>